<dbReference type="AlphaFoldDB" id="A0A0S2TGD3"/>
<protein>
    <submittedName>
        <fullName evidence="1">Citrate synthase</fullName>
    </submittedName>
</protein>
<dbReference type="GO" id="GO:0046912">
    <property type="term" value="F:acyltransferase activity, acyl groups converted into alkyl on transfer"/>
    <property type="evidence" value="ECO:0007669"/>
    <property type="project" value="InterPro"/>
</dbReference>
<organism evidence="1 2">
    <name type="scientific">Candidatus Tenderia electrophaga</name>
    <dbReference type="NCBI Taxonomy" id="1748243"/>
    <lineage>
        <taxon>Bacteria</taxon>
        <taxon>Pseudomonadati</taxon>
        <taxon>Pseudomonadota</taxon>
        <taxon>Gammaproteobacteria</taxon>
        <taxon>Candidatus Tenderiales</taxon>
        <taxon>Candidatus Tenderiaceae</taxon>
        <taxon>Candidatus Tenderia</taxon>
    </lineage>
</organism>
<dbReference type="STRING" id="1748243.Tel_14325"/>
<dbReference type="SUPFAM" id="SSF48256">
    <property type="entry name" value="Citrate synthase"/>
    <property type="match status" value="1"/>
</dbReference>
<evidence type="ECO:0000313" key="2">
    <source>
        <dbReference type="Proteomes" id="UP000055136"/>
    </source>
</evidence>
<dbReference type="EMBL" id="CP013099">
    <property type="protein sequence ID" value="ALP54220.1"/>
    <property type="molecule type" value="Genomic_DNA"/>
</dbReference>
<name>A0A0S2TGD3_9GAMM</name>
<dbReference type="Proteomes" id="UP000055136">
    <property type="component" value="Chromosome"/>
</dbReference>
<proteinExistence type="predicted"/>
<reference evidence="1" key="1">
    <citation type="submission" date="2015-10" db="EMBL/GenBank/DDBJ databases">
        <title>Description of Candidatus Tenderia electrophaga gen. nov, sp. nov., an Uncultivated Electroautotroph from a Biocathode Enrichment.</title>
        <authorList>
            <person name="Eddie B.J."/>
            <person name="Malanoski A.P."/>
            <person name="Wang Z."/>
            <person name="Hall R.J."/>
            <person name="Oh S.D."/>
            <person name="Heiner C."/>
            <person name="Lin B."/>
            <person name="Strycharz-Glaven S.M."/>
        </authorList>
    </citation>
    <scope>NUCLEOTIDE SEQUENCE [LARGE SCALE GENOMIC DNA]</scope>
    <source>
        <strain evidence="1">NRL1</strain>
    </source>
</reference>
<dbReference type="InterPro" id="IPR016142">
    <property type="entry name" value="Citrate_synth-like_lrg_a-sub"/>
</dbReference>
<sequence>MIKSDKPSAQVQRRDDIYAERTATRIWQELPSAENPYIAAQCRCHGYDLLELVQKRSFADMLYLLFRGELPTTAEAQLLDALMVAFINPGPRHPATRAAMNAGVGKTDPALILPIALTTLSGTHNAAGTLEEAMRFLRKNQRKPVEDVLQLLMANPDRPDEGDWHIAPGFGSYYNGIDLISASIADHLAQMPAASAALHWGQQFAAGLAEHGMGWLATGVVAAALTDLGFPPRAAAGVYQIISAPGLLAHGAELANKPLTAMPFISDEDYIIESD</sequence>
<accession>A0A0S2TGD3</accession>
<dbReference type="Gene3D" id="1.10.580.10">
    <property type="entry name" value="Citrate Synthase, domain 1"/>
    <property type="match status" value="1"/>
</dbReference>
<gene>
    <name evidence="1" type="ORF">Tel_14325</name>
</gene>
<evidence type="ECO:0000313" key="1">
    <source>
        <dbReference type="EMBL" id="ALP54220.1"/>
    </source>
</evidence>
<keyword evidence="2" id="KW-1185">Reference proteome</keyword>
<dbReference type="KEGG" id="tee:Tel_14325"/>
<dbReference type="InterPro" id="IPR036969">
    <property type="entry name" value="Citrate_synthase_sf"/>
</dbReference>